<dbReference type="InterPro" id="IPR021765">
    <property type="entry name" value="UstYa-like"/>
</dbReference>
<reference evidence="2 3" key="1">
    <citation type="submission" date="2021-02" db="EMBL/GenBank/DDBJ databases">
        <title>Genome assembly of Pseudopithomyces chartarum.</title>
        <authorList>
            <person name="Jauregui R."/>
            <person name="Singh J."/>
            <person name="Voisey C."/>
        </authorList>
    </citation>
    <scope>NUCLEOTIDE SEQUENCE [LARGE SCALE GENOMIC DNA]</scope>
    <source>
        <strain evidence="2 3">AGR01</strain>
    </source>
</reference>
<protein>
    <submittedName>
        <fullName evidence="2">Uncharacterized protein</fullName>
    </submittedName>
</protein>
<sequence>MSYKELQEASLGLLAEEDHRGSSADTEAFHPPAESAIEYETVVFETNLRADIEAHKPNIYLELSDEGDAAWEFLTEGTSLPLHFLPPPHHPLTHTDPPLPLSEYATSLISPSQASHLPFLTASSPTTPTKYLTGLSVFHQLHCLNRILGGGWEVGGAGAGGEDGAYV</sequence>
<accession>A0AAN6RI70</accession>
<dbReference type="Pfam" id="PF11807">
    <property type="entry name" value="UstYa"/>
    <property type="match status" value="1"/>
</dbReference>
<proteinExistence type="inferred from homology"/>
<organism evidence="2 3">
    <name type="scientific">Pseudopithomyces chartarum</name>
    <dbReference type="NCBI Taxonomy" id="1892770"/>
    <lineage>
        <taxon>Eukaryota</taxon>
        <taxon>Fungi</taxon>
        <taxon>Dikarya</taxon>
        <taxon>Ascomycota</taxon>
        <taxon>Pezizomycotina</taxon>
        <taxon>Dothideomycetes</taxon>
        <taxon>Pleosporomycetidae</taxon>
        <taxon>Pleosporales</taxon>
        <taxon>Massarineae</taxon>
        <taxon>Didymosphaeriaceae</taxon>
        <taxon>Pseudopithomyces</taxon>
    </lineage>
</organism>
<gene>
    <name evidence="2" type="ORF">GRF29_28g2310034</name>
</gene>
<keyword evidence="3" id="KW-1185">Reference proteome</keyword>
<comment type="similarity">
    <text evidence="1">Belongs to the ustYa family.</text>
</comment>
<name>A0AAN6RI70_9PLEO</name>
<comment type="caution">
    <text evidence="2">The sequence shown here is derived from an EMBL/GenBank/DDBJ whole genome shotgun (WGS) entry which is preliminary data.</text>
</comment>
<evidence type="ECO:0000256" key="1">
    <source>
        <dbReference type="ARBA" id="ARBA00035112"/>
    </source>
</evidence>
<dbReference type="EMBL" id="WVTA01000004">
    <property type="protein sequence ID" value="KAK3214205.1"/>
    <property type="molecule type" value="Genomic_DNA"/>
</dbReference>
<evidence type="ECO:0000313" key="3">
    <source>
        <dbReference type="Proteomes" id="UP001280581"/>
    </source>
</evidence>
<evidence type="ECO:0000313" key="2">
    <source>
        <dbReference type="EMBL" id="KAK3214205.1"/>
    </source>
</evidence>
<dbReference type="GO" id="GO:0043386">
    <property type="term" value="P:mycotoxin biosynthetic process"/>
    <property type="evidence" value="ECO:0007669"/>
    <property type="project" value="InterPro"/>
</dbReference>
<dbReference type="Proteomes" id="UP001280581">
    <property type="component" value="Unassembled WGS sequence"/>
</dbReference>
<dbReference type="AlphaFoldDB" id="A0AAN6RI70"/>